<dbReference type="Pfam" id="PF05402">
    <property type="entry name" value="PqqD"/>
    <property type="match status" value="1"/>
</dbReference>
<gene>
    <name evidence="2" type="ordered locus">BMS_0901</name>
</gene>
<dbReference type="InterPro" id="IPR008792">
    <property type="entry name" value="PQQD"/>
</dbReference>
<protein>
    <recommendedName>
        <fullName evidence="4">PqqD family protein</fullName>
    </recommendedName>
</protein>
<evidence type="ECO:0000313" key="3">
    <source>
        <dbReference type="Proteomes" id="UP000008963"/>
    </source>
</evidence>
<dbReference type="STRING" id="862908.BMS_0901"/>
<dbReference type="RefSeq" id="WP_014243577.1">
    <property type="nucleotide sequence ID" value="NC_016620.1"/>
</dbReference>
<evidence type="ECO:0000313" key="2">
    <source>
        <dbReference type="EMBL" id="CBW25792.1"/>
    </source>
</evidence>
<dbReference type="HOGENOM" id="CLU_2479011_0_0_7"/>
<dbReference type="Proteomes" id="UP000008963">
    <property type="component" value="Chromosome"/>
</dbReference>
<dbReference type="InterPro" id="IPR041881">
    <property type="entry name" value="PqqD_sf"/>
</dbReference>
<feature type="region of interest" description="Disordered" evidence="1">
    <location>
        <begin position="1"/>
        <end position="24"/>
    </location>
</feature>
<dbReference type="OrthoDB" id="5421816at2"/>
<name>E1WX91_HALMS</name>
<accession>E1WX91</accession>
<evidence type="ECO:0000256" key="1">
    <source>
        <dbReference type="SAM" id="MobiDB-lite"/>
    </source>
</evidence>
<keyword evidence="3" id="KW-1185">Reference proteome</keyword>
<dbReference type="AlphaFoldDB" id="E1WX91"/>
<dbReference type="EMBL" id="FQ312005">
    <property type="protein sequence ID" value="CBW25792.1"/>
    <property type="molecule type" value="Genomic_DNA"/>
</dbReference>
<dbReference type="KEGG" id="bmx:BMS_0901"/>
<sequence>MFIKRGHYNKERTTDRSNPILNNPEGKSFQVTYMSAFIWEALDGETSINEISQKIEETSKVDKPELSNIVESIVHQLRDVGLVGRIG</sequence>
<evidence type="ECO:0008006" key="4">
    <source>
        <dbReference type="Google" id="ProtNLM"/>
    </source>
</evidence>
<dbReference type="Gene3D" id="1.10.10.1150">
    <property type="entry name" value="Coenzyme PQQ synthesis protein D (PqqD)"/>
    <property type="match status" value="1"/>
</dbReference>
<reference evidence="3" key="1">
    <citation type="journal article" date="2013" name="ISME J.">
        <title>A small predatory core genome in the divergent marine Bacteriovorax marinus SJ and the terrestrial Bdellovibrio bacteriovorus.</title>
        <authorList>
            <person name="Crossman L.C."/>
            <person name="Chen H."/>
            <person name="Cerdeno-Tarraga A.M."/>
            <person name="Brooks K."/>
            <person name="Quail M.A."/>
            <person name="Pineiro S.A."/>
            <person name="Hobley L."/>
            <person name="Sockett R.E."/>
            <person name="Bentley S.D."/>
            <person name="Parkhill J."/>
            <person name="Williams H.N."/>
            <person name="Stine O.C."/>
        </authorList>
    </citation>
    <scope>NUCLEOTIDE SEQUENCE [LARGE SCALE GENOMIC DNA]</scope>
    <source>
        <strain evidence="3">ATCC BAA-682 / DSM 15412 / SJ</strain>
    </source>
</reference>
<dbReference type="PATRIC" id="fig|862908.3.peg.859"/>
<proteinExistence type="predicted"/>
<organism evidence="2 3">
    <name type="scientific">Halobacteriovorax marinus (strain ATCC BAA-682 / DSM 15412 / SJ)</name>
    <name type="common">Bacteriovorax marinus</name>
    <dbReference type="NCBI Taxonomy" id="862908"/>
    <lineage>
        <taxon>Bacteria</taxon>
        <taxon>Pseudomonadati</taxon>
        <taxon>Bdellovibrionota</taxon>
        <taxon>Bacteriovoracia</taxon>
        <taxon>Bacteriovoracales</taxon>
        <taxon>Halobacteriovoraceae</taxon>
        <taxon>Halobacteriovorax</taxon>
    </lineage>
</organism>